<dbReference type="CDD" id="cd06551">
    <property type="entry name" value="LPLAT"/>
    <property type="match status" value="1"/>
</dbReference>
<evidence type="ECO:0000259" key="4">
    <source>
        <dbReference type="SMART" id="SM00563"/>
    </source>
</evidence>
<accession>A0ABP8HAG2</accession>
<dbReference type="Proteomes" id="UP001500582">
    <property type="component" value="Unassembled WGS sequence"/>
</dbReference>
<evidence type="ECO:0000313" key="6">
    <source>
        <dbReference type="Proteomes" id="UP001500582"/>
    </source>
</evidence>
<comment type="pathway">
    <text evidence="1">Lipid metabolism.</text>
</comment>
<dbReference type="SMART" id="SM00563">
    <property type="entry name" value="PlsC"/>
    <property type="match status" value="1"/>
</dbReference>
<feature type="domain" description="Phospholipid/glycerol acyltransferase" evidence="4">
    <location>
        <begin position="42"/>
        <end position="176"/>
    </location>
</feature>
<gene>
    <name evidence="5" type="ORF">GCM10023149_45640</name>
</gene>
<dbReference type="PANTHER" id="PTHR10434">
    <property type="entry name" value="1-ACYL-SN-GLYCEROL-3-PHOSPHATE ACYLTRANSFERASE"/>
    <property type="match status" value="1"/>
</dbReference>
<dbReference type="SUPFAM" id="SSF69593">
    <property type="entry name" value="Glycerol-3-phosphate (1)-acyltransferase"/>
    <property type="match status" value="1"/>
</dbReference>
<dbReference type="InterPro" id="IPR002123">
    <property type="entry name" value="Plipid/glycerol_acylTrfase"/>
</dbReference>
<comment type="caution">
    <text evidence="5">The sequence shown here is derived from an EMBL/GenBank/DDBJ whole genome shotgun (WGS) entry which is preliminary data.</text>
</comment>
<dbReference type="PANTHER" id="PTHR10434:SF11">
    <property type="entry name" value="1-ACYL-SN-GLYCEROL-3-PHOSPHATE ACYLTRANSFERASE"/>
    <property type="match status" value="1"/>
</dbReference>
<dbReference type="RefSeq" id="WP_345213509.1">
    <property type="nucleotide sequence ID" value="NZ_BAABFT010000017.1"/>
</dbReference>
<sequence length="206" mass="23809">MIPAKNNSLIHWFFHRYINRLVVKSFAAVNYNTVEVANDKAVLLIANHFSWWDGFIMYYINTRLFKKRFLVMILEETSRKVSFFKYVGGFSVSKNSKDVVASLDYAAGLLNDPQNLVLIFPQGKLYSNFSDNVIFEKGVFRIMQRAGKNFSLVFAATFIEHLQHKKPTANVYISNSDSEFATIGNLQQAYRQHYDAARQQQTQIVL</sequence>
<dbReference type="EMBL" id="BAABFT010000017">
    <property type="protein sequence ID" value="GAA4336632.1"/>
    <property type="molecule type" value="Genomic_DNA"/>
</dbReference>
<evidence type="ECO:0000256" key="3">
    <source>
        <dbReference type="ARBA" id="ARBA00023315"/>
    </source>
</evidence>
<keyword evidence="2" id="KW-0808">Transferase</keyword>
<evidence type="ECO:0000256" key="2">
    <source>
        <dbReference type="ARBA" id="ARBA00022679"/>
    </source>
</evidence>
<name>A0ABP8HAG2_9SPHI</name>
<evidence type="ECO:0000256" key="1">
    <source>
        <dbReference type="ARBA" id="ARBA00005189"/>
    </source>
</evidence>
<reference evidence="6" key="1">
    <citation type="journal article" date="2019" name="Int. J. Syst. Evol. Microbiol.">
        <title>The Global Catalogue of Microorganisms (GCM) 10K type strain sequencing project: providing services to taxonomists for standard genome sequencing and annotation.</title>
        <authorList>
            <consortium name="The Broad Institute Genomics Platform"/>
            <consortium name="The Broad Institute Genome Sequencing Center for Infectious Disease"/>
            <person name="Wu L."/>
            <person name="Ma J."/>
        </authorList>
    </citation>
    <scope>NUCLEOTIDE SEQUENCE [LARGE SCALE GENOMIC DNA]</scope>
    <source>
        <strain evidence="6">JCM 17705</strain>
    </source>
</reference>
<keyword evidence="3" id="KW-0012">Acyltransferase</keyword>
<evidence type="ECO:0000313" key="5">
    <source>
        <dbReference type="EMBL" id="GAA4336632.1"/>
    </source>
</evidence>
<organism evidence="5 6">
    <name type="scientific">Mucilaginibacter gynuensis</name>
    <dbReference type="NCBI Taxonomy" id="1302236"/>
    <lineage>
        <taxon>Bacteria</taxon>
        <taxon>Pseudomonadati</taxon>
        <taxon>Bacteroidota</taxon>
        <taxon>Sphingobacteriia</taxon>
        <taxon>Sphingobacteriales</taxon>
        <taxon>Sphingobacteriaceae</taxon>
        <taxon>Mucilaginibacter</taxon>
    </lineage>
</organism>
<keyword evidence="6" id="KW-1185">Reference proteome</keyword>
<proteinExistence type="predicted"/>
<dbReference type="Pfam" id="PF01553">
    <property type="entry name" value="Acyltransferase"/>
    <property type="match status" value="1"/>
</dbReference>
<protein>
    <recommendedName>
        <fullName evidence="4">Phospholipid/glycerol acyltransferase domain-containing protein</fullName>
    </recommendedName>
</protein>